<comment type="caution">
    <text evidence="2">The sequence shown here is derived from an EMBL/GenBank/DDBJ whole genome shotgun (WGS) entry which is preliminary data.</text>
</comment>
<dbReference type="OrthoDB" id="546632at2759"/>
<proteinExistence type="predicted"/>
<feature type="region of interest" description="Disordered" evidence="1">
    <location>
        <begin position="101"/>
        <end position="128"/>
    </location>
</feature>
<dbReference type="InterPro" id="IPR011006">
    <property type="entry name" value="CheY-like_superfamily"/>
</dbReference>
<evidence type="ECO:0008006" key="4">
    <source>
        <dbReference type="Google" id="ProtNLM"/>
    </source>
</evidence>
<dbReference type="Proteomes" id="UP001140094">
    <property type="component" value="Unassembled WGS sequence"/>
</dbReference>
<accession>A0A9W8LNC2</accession>
<feature type="non-terminal residue" evidence="2">
    <location>
        <position position="146"/>
    </location>
</feature>
<dbReference type="SUPFAM" id="SSF52172">
    <property type="entry name" value="CheY-like"/>
    <property type="match status" value="1"/>
</dbReference>
<gene>
    <name evidence="2" type="ORF">H4R20_006767</name>
</gene>
<feature type="non-terminal residue" evidence="2">
    <location>
        <position position="1"/>
    </location>
</feature>
<dbReference type="EMBL" id="JANBUO010003184">
    <property type="protein sequence ID" value="KAJ2792247.1"/>
    <property type="molecule type" value="Genomic_DNA"/>
</dbReference>
<organism evidence="2 3">
    <name type="scientific">Coemansia guatemalensis</name>
    <dbReference type="NCBI Taxonomy" id="2761395"/>
    <lineage>
        <taxon>Eukaryota</taxon>
        <taxon>Fungi</taxon>
        <taxon>Fungi incertae sedis</taxon>
        <taxon>Zoopagomycota</taxon>
        <taxon>Kickxellomycotina</taxon>
        <taxon>Kickxellomycetes</taxon>
        <taxon>Kickxellales</taxon>
        <taxon>Kickxellaceae</taxon>
        <taxon>Coemansia</taxon>
    </lineage>
</organism>
<evidence type="ECO:0000313" key="3">
    <source>
        <dbReference type="Proteomes" id="UP001140094"/>
    </source>
</evidence>
<keyword evidence="3" id="KW-1185">Reference proteome</keyword>
<evidence type="ECO:0000256" key="1">
    <source>
        <dbReference type="SAM" id="MobiDB-lite"/>
    </source>
</evidence>
<protein>
    <recommendedName>
        <fullName evidence="4">Response regulatory domain-containing protein</fullName>
    </recommendedName>
</protein>
<dbReference type="AlphaFoldDB" id="A0A9W8LNC2"/>
<reference evidence="2" key="1">
    <citation type="submission" date="2022-07" db="EMBL/GenBank/DDBJ databases">
        <title>Phylogenomic reconstructions and comparative analyses of Kickxellomycotina fungi.</title>
        <authorList>
            <person name="Reynolds N.K."/>
            <person name="Stajich J.E."/>
            <person name="Barry K."/>
            <person name="Grigoriev I.V."/>
            <person name="Crous P."/>
            <person name="Smith M.E."/>
        </authorList>
    </citation>
    <scope>NUCLEOTIDE SEQUENCE</scope>
    <source>
        <strain evidence="2">NRRL 1565</strain>
    </source>
</reference>
<dbReference type="Gene3D" id="3.40.50.2300">
    <property type="match status" value="1"/>
</dbReference>
<name>A0A9W8LNC2_9FUNG</name>
<sequence length="146" mass="15928">HHIIAPHDTIASAMAVTHLSPTMHDSFRTTARLDCRRRKSTIGLPAVAMSTSHNPEFMRQAAGIGAMNYLIKPISAETVHSLWLNVFSCRTHTHALAATQSGYSSSDLGATRRLDAPHHASGSPCTPQQEIFQRRIRTDTVNGTST</sequence>
<evidence type="ECO:0000313" key="2">
    <source>
        <dbReference type="EMBL" id="KAJ2792247.1"/>
    </source>
</evidence>